<gene>
    <name evidence="2" type="ORF">KP509_01G112800</name>
</gene>
<dbReference type="Proteomes" id="UP000825935">
    <property type="component" value="Chromosome 1"/>
</dbReference>
<keyword evidence="1" id="KW-1133">Transmembrane helix</keyword>
<organism evidence="2 3">
    <name type="scientific">Ceratopteris richardii</name>
    <name type="common">Triangle waterfern</name>
    <dbReference type="NCBI Taxonomy" id="49495"/>
    <lineage>
        <taxon>Eukaryota</taxon>
        <taxon>Viridiplantae</taxon>
        <taxon>Streptophyta</taxon>
        <taxon>Embryophyta</taxon>
        <taxon>Tracheophyta</taxon>
        <taxon>Polypodiopsida</taxon>
        <taxon>Polypodiidae</taxon>
        <taxon>Polypodiales</taxon>
        <taxon>Pteridineae</taxon>
        <taxon>Pteridaceae</taxon>
        <taxon>Parkerioideae</taxon>
        <taxon>Ceratopteris</taxon>
    </lineage>
</organism>
<comment type="caution">
    <text evidence="2">The sequence shown here is derived from an EMBL/GenBank/DDBJ whole genome shotgun (WGS) entry which is preliminary data.</text>
</comment>
<sequence>MASAPCRCGSNSFDLRGSGVVHYDFSPQSGSGSLTCESSPGIFSSASFLADRPAPVYPFDEDEAILELSSVPSNSSSSPLLCSAQLSERHVFLCFKEPRSWPSVVEGAESDRLPRFLSAAIKCRKNEMLKKTRLIVCEGRDGTDSSNGDVMLFPDMVRYRGLTHFDVDAFVEEVLVRNQGWAPGRPERLHGTFAFVCAHGNHEINHGKLGPALITKLKEELACHLPDAKFSVKPCSYIGGHKFVKNLIVYGSNCTGQVLGHWYGSVTLDNISNVLHDLALKGYFTEVEDSPSDVGNEEASPSISRECSNCSCSSLDVSHHLEQIDGHFNVKSDSSSGLQRQKLPLKVADSRHQKRRTYSSSKWWQASWWFCFWEEDDTLATLAVMGAAASVALAYYLHRSYRD</sequence>
<protein>
    <recommendedName>
        <fullName evidence="4">Sucrase/ferredoxin-like family protein</fullName>
    </recommendedName>
</protein>
<dbReference type="EMBL" id="CM035406">
    <property type="protein sequence ID" value="KAH7447587.1"/>
    <property type="molecule type" value="Genomic_DNA"/>
</dbReference>
<keyword evidence="1" id="KW-0812">Transmembrane</keyword>
<proteinExistence type="predicted"/>
<evidence type="ECO:0000256" key="1">
    <source>
        <dbReference type="SAM" id="Phobius"/>
    </source>
</evidence>
<dbReference type="Gene3D" id="3.40.30.10">
    <property type="entry name" value="Glutaredoxin"/>
    <property type="match status" value="1"/>
</dbReference>
<evidence type="ECO:0000313" key="2">
    <source>
        <dbReference type="EMBL" id="KAH7447587.1"/>
    </source>
</evidence>
<dbReference type="Pfam" id="PF06999">
    <property type="entry name" value="Suc_Fer-like"/>
    <property type="match status" value="1"/>
</dbReference>
<dbReference type="PANTHER" id="PTHR31902">
    <property type="entry name" value="ACTIN PATCHES DISTAL PROTEIN 1"/>
    <property type="match status" value="1"/>
</dbReference>
<feature type="transmembrane region" description="Helical" evidence="1">
    <location>
        <begin position="379"/>
        <end position="397"/>
    </location>
</feature>
<evidence type="ECO:0008006" key="4">
    <source>
        <dbReference type="Google" id="ProtNLM"/>
    </source>
</evidence>
<name>A0A8T2VGF3_CERRI</name>
<accession>A0A8T2VGF3</accession>
<dbReference type="AlphaFoldDB" id="A0A8T2VGF3"/>
<keyword evidence="1" id="KW-0472">Membrane</keyword>
<keyword evidence="3" id="KW-1185">Reference proteome</keyword>
<dbReference type="OrthoDB" id="10253744at2759"/>
<dbReference type="InterPro" id="IPR009737">
    <property type="entry name" value="Aim32/Apd1-like"/>
</dbReference>
<dbReference type="InterPro" id="IPR036249">
    <property type="entry name" value="Thioredoxin-like_sf"/>
</dbReference>
<evidence type="ECO:0000313" key="3">
    <source>
        <dbReference type="Proteomes" id="UP000825935"/>
    </source>
</evidence>
<dbReference type="SUPFAM" id="SSF52833">
    <property type="entry name" value="Thioredoxin-like"/>
    <property type="match status" value="1"/>
</dbReference>
<reference evidence="2" key="1">
    <citation type="submission" date="2021-08" db="EMBL/GenBank/DDBJ databases">
        <title>WGS assembly of Ceratopteris richardii.</title>
        <authorList>
            <person name="Marchant D.B."/>
            <person name="Chen G."/>
            <person name="Jenkins J."/>
            <person name="Shu S."/>
            <person name="Leebens-Mack J."/>
            <person name="Grimwood J."/>
            <person name="Schmutz J."/>
            <person name="Soltis P."/>
            <person name="Soltis D."/>
            <person name="Chen Z.-H."/>
        </authorList>
    </citation>
    <scope>NUCLEOTIDE SEQUENCE</scope>
    <source>
        <strain evidence="2">Whitten #5841</strain>
        <tissue evidence="2">Leaf</tissue>
    </source>
</reference>
<dbReference type="PANTHER" id="PTHR31902:SF14">
    <property type="entry name" value="ACTIN PATCHES DISTAL PROTEIN 1"/>
    <property type="match status" value="1"/>
</dbReference>